<dbReference type="EMBL" id="CM003380">
    <property type="protein sequence ID" value="KOM56272.1"/>
    <property type="molecule type" value="Genomic_DNA"/>
</dbReference>
<dbReference type="Proteomes" id="UP000053144">
    <property type="component" value="Chromosome 10"/>
</dbReference>
<evidence type="ECO:0000256" key="6">
    <source>
        <dbReference type="ARBA" id="ARBA00023163"/>
    </source>
</evidence>
<evidence type="ECO:0000259" key="11">
    <source>
        <dbReference type="PROSITE" id="PS50071"/>
    </source>
</evidence>
<protein>
    <recommendedName>
        <fullName evidence="11">Homeobox domain-containing protein</fullName>
    </recommendedName>
</protein>
<evidence type="ECO:0000256" key="3">
    <source>
        <dbReference type="ARBA" id="ARBA00023015"/>
    </source>
</evidence>
<dbReference type="Gramene" id="KOM56272">
    <property type="protein sequence ID" value="KOM56272"/>
    <property type="gene ID" value="LR48_Vigan10g216400"/>
</dbReference>
<dbReference type="GO" id="GO:0050793">
    <property type="term" value="P:regulation of developmental process"/>
    <property type="evidence" value="ECO:0007669"/>
    <property type="project" value="InterPro"/>
</dbReference>
<keyword evidence="5 9" id="KW-0371">Homeobox</keyword>
<evidence type="ECO:0000256" key="10">
    <source>
        <dbReference type="RuleBase" id="RU000682"/>
    </source>
</evidence>
<dbReference type="AlphaFoldDB" id="A0A0L9VMZ5"/>
<dbReference type="STRING" id="3914.A0A0L9VMZ5"/>
<evidence type="ECO:0000256" key="2">
    <source>
        <dbReference type="ARBA" id="ARBA00022473"/>
    </source>
</evidence>
<feature type="DNA-binding region" description="Homeobox" evidence="9">
    <location>
        <begin position="7"/>
        <end position="71"/>
    </location>
</feature>
<dbReference type="PROSITE" id="PS50071">
    <property type="entry name" value="HOMEOBOX_2"/>
    <property type="match status" value="1"/>
</dbReference>
<evidence type="ECO:0000256" key="7">
    <source>
        <dbReference type="ARBA" id="ARBA00023242"/>
    </source>
</evidence>
<evidence type="ECO:0000256" key="1">
    <source>
        <dbReference type="ARBA" id="ARBA00004123"/>
    </source>
</evidence>
<dbReference type="GO" id="GO:0003677">
    <property type="term" value="F:DNA binding"/>
    <property type="evidence" value="ECO:0007669"/>
    <property type="project" value="UniProtKB-UniRule"/>
</dbReference>
<keyword evidence="3" id="KW-0805">Transcription regulation</keyword>
<dbReference type="InterPro" id="IPR044557">
    <property type="entry name" value="WOX8/9-like"/>
</dbReference>
<dbReference type="PANTHER" id="PTHR47288">
    <property type="entry name" value="WUSCHEL-RELATED HOMEOBOX 9"/>
    <property type="match status" value="1"/>
</dbReference>
<dbReference type="Gene3D" id="1.10.10.60">
    <property type="entry name" value="Homeodomain-like"/>
    <property type="match status" value="1"/>
</dbReference>
<dbReference type="GO" id="GO:0005634">
    <property type="term" value="C:nucleus"/>
    <property type="evidence" value="ECO:0007669"/>
    <property type="project" value="UniProtKB-SubCell"/>
</dbReference>
<dbReference type="CDD" id="cd00086">
    <property type="entry name" value="homeodomain"/>
    <property type="match status" value="1"/>
</dbReference>
<keyword evidence="4 9" id="KW-0238">DNA-binding</keyword>
<dbReference type="Pfam" id="PF00046">
    <property type="entry name" value="Homeodomain"/>
    <property type="match status" value="1"/>
</dbReference>
<comment type="subcellular location">
    <subcellularLocation>
        <location evidence="1 9 10">Nucleus</location>
    </subcellularLocation>
</comment>
<evidence type="ECO:0000256" key="5">
    <source>
        <dbReference type="ARBA" id="ARBA00023155"/>
    </source>
</evidence>
<reference evidence="13" key="1">
    <citation type="journal article" date="2015" name="Proc. Natl. Acad. Sci. U.S.A.">
        <title>Genome sequencing of adzuki bean (Vigna angularis) provides insight into high starch and low fat accumulation and domestication.</title>
        <authorList>
            <person name="Yang K."/>
            <person name="Tian Z."/>
            <person name="Chen C."/>
            <person name="Luo L."/>
            <person name="Zhao B."/>
            <person name="Wang Z."/>
            <person name="Yu L."/>
            <person name="Li Y."/>
            <person name="Sun Y."/>
            <person name="Li W."/>
            <person name="Chen Y."/>
            <person name="Li Y."/>
            <person name="Zhang Y."/>
            <person name="Ai D."/>
            <person name="Zhao J."/>
            <person name="Shang C."/>
            <person name="Ma Y."/>
            <person name="Wu B."/>
            <person name="Wang M."/>
            <person name="Gao L."/>
            <person name="Sun D."/>
            <person name="Zhang P."/>
            <person name="Guo F."/>
            <person name="Wang W."/>
            <person name="Li Y."/>
            <person name="Wang J."/>
            <person name="Varshney R.K."/>
            <person name="Wang J."/>
            <person name="Ling H.Q."/>
            <person name="Wan P."/>
        </authorList>
    </citation>
    <scope>NUCLEOTIDE SEQUENCE</scope>
    <source>
        <strain evidence="13">cv. Jingnong 6</strain>
    </source>
</reference>
<evidence type="ECO:0000313" key="13">
    <source>
        <dbReference type="Proteomes" id="UP000053144"/>
    </source>
</evidence>
<keyword evidence="6" id="KW-0804">Transcription</keyword>
<evidence type="ECO:0000256" key="8">
    <source>
        <dbReference type="ARBA" id="ARBA00024040"/>
    </source>
</evidence>
<dbReference type="SUPFAM" id="SSF46689">
    <property type="entry name" value="Homeodomain-like"/>
    <property type="match status" value="1"/>
</dbReference>
<dbReference type="GO" id="GO:0003700">
    <property type="term" value="F:DNA-binding transcription factor activity"/>
    <property type="evidence" value="ECO:0007669"/>
    <property type="project" value="InterPro"/>
</dbReference>
<evidence type="ECO:0000256" key="4">
    <source>
        <dbReference type="ARBA" id="ARBA00023125"/>
    </source>
</evidence>
<gene>
    <name evidence="12" type="ORF">LR48_Vigan10g216400</name>
</gene>
<sequence length="128" mass="14933">MDNEGKTIHKRWWSTPEQVSILLNIFNHGIINPSRDQIREITGRLKEYGDVGEYNVYCWFQNHGSRLKQRGWPKGVSSTSEASYSLLPSFMYEKEIPQPPPLTFRTTTPSTELSLRPPQPVQEFYFIN</sequence>
<accession>A0A0L9VMZ5</accession>
<dbReference type="PANTHER" id="PTHR47288:SF1">
    <property type="entry name" value="WUSCHEL-RELATED HOMEOBOX 9"/>
    <property type="match status" value="1"/>
</dbReference>
<keyword evidence="2" id="KW-0217">Developmental protein</keyword>
<dbReference type="InterPro" id="IPR001356">
    <property type="entry name" value="HD"/>
</dbReference>
<feature type="domain" description="Homeobox" evidence="11">
    <location>
        <begin position="5"/>
        <end position="70"/>
    </location>
</feature>
<organism evidence="12 13">
    <name type="scientific">Phaseolus angularis</name>
    <name type="common">Azuki bean</name>
    <name type="synonym">Vigna angularis</name>
    <dbReference type="NCBI Taxonomy" id="3914"/>
    <lineage>
        <taxon>Eukaryota</taxon>
        <taxon>Viridiplantae</taxon>
        <taxon>Streptophyta</taxon>
        <taxon>Embryophyta</taxon>
        <taxon>Tracheophyta</taxon>
        <taxon>Spermatophyta</taxon>
        <taxon>Magnoliopsida</taxon>
        <taxon>eudicotyledons</taxon>
        <taxon>Gunneridae</taxon>
        <taxon>Pentapetalae</taxon>
        <taxon>rosids</taxon>
        <taxon>fabids</taxon>
        <taxon>Fabales</taxon>
        <taxon>Fabaceae</taxon>
        <taxon>Papilionoideae</taxon>
        <taxon>50 kb inversion clade</taxon>
        <taxon>NPAAA clade</taxon>
        <taxon>indigoferoid/millettioid clade</taxon>
        <taxon>Phaseoleae</taxon>
        <taxon>Vigna</taxon>
    </lineage>
</organism>
<comment type="similarity">
    <text evidence="8">Belongs to the WUS homeobox family.</text>
</comment>
<evidence type="ECO:0000313" key="12">
    <source>
        <dbReference type="EMBL" id="KOM56272.1"/>
    </source>
</evidence>
<keyword evidence="7 9" id="KW-0539">Nucleus</keyword>
<evidence type="ECO:0000256" key="9">
    <source>
        <dbReference type="PROSITE-ProRule" id="PRU00108"/>
    </source>
</evidence>
<name>A0A0L9VMZ5_PHAAN</name>
<dbReference type="InterPro" id="IPR009057">
    <property type="entry name" value="Homeodomain-like_sf"/>
</dbReference>
<proteinExistence type="inferred from homology"/>